<name>A0ABP5WYY2_9ACTN</name>
<keyword evidence="3" id="KW-1185">Reference proteome</keyword>
<dbReference type="EMBL" id="BAAATK010000019">
    <property type="protein sequence ID" value="GAA2440496.1"/>
    <property type="molecule type" value="Genomic_DNA"/>
</dbReference>
<feature type="compositionally biased region" description="Low complexity" evidence="1">
    <location>
        <begin position="66"/>
        <end position="76"/>
    </location>
</feature>
<feature type="compositionally biased region" description="Basic and acidic residues" evidence="1">
    <location>
        <begin position="30"/>
        <end position="39"/>
    </location>
</feature>
<organism evidence="2 3">
    <name type="scientific">Streptomyces glaucus</name>
    <dbReference type="NCBI Taxonomy" id="284029"/>
    <lineage>
        <taxon>Bacteria</taxon>
        <taxon>Bacillati</taxon>
        <taxon>Actinomycetota</taxon>
        <taxon>Actinomycetes</taxon>
        <taxon>Kitasatosporales</taxon>
        <taxon>Streptomycetaceae</taxon>
        <taxon>Streptomyces</taxon>
    </lineage>
</organism>
<protein>
    <submittedName>
        <fullName evidence="2">Uncharacterized protein</fullName>
    </submittedName>
</protein>
<sequence length="88" mass="9457">MTDISRDGSVSRARRRTRPEPARDPLLVGPDDKDLEPGRLHTPIDTGRLGPARRPRKKILGGAGTTGLVAARQAPPATAPDPDEEDRS</sequence>
<proteinExistence type="predicted"/>
<dbReference type="Proteomes" id="UP001500460">
    <property type="component" value="Unassembled WGS sequence"/>
</dbReference>
<feature type="region of interest" description="Disordered" evidence="1">
    <location>
        <begin position="1"/>
        <end position="88"/>
    </location>
</feature>
<gene>
    <name evidence="2" type="ORF">GCM10010421_33710</name>
</gene>
<comment type="caution">
    <text evidence="2">The sequence shown here is derived from an EMBL/GenBank/DDBJ whole genome shotgun (WGS) entry which is preliminary data.</text>
</comment>
<evidence type="ECO:0000313" key="2">
    <source>
        <dbReference type="EMBL" id="GAA2440496.1"/>
    </source>
</evidence>
<evidence type="ECO:0000313" key="3">
    <source>
        <dbReference type="Proteomes" id="UP001500460"/>
    </source>
</evidence>
<reference evidence="3" key="1">
    <citation type="journal article" date="2019" name="Int. J. Syst. Evol. Microbiol.">
        <title>The Global Catalogue of Microorganisms (GCM) 10K type strain sequencing project: providing services to taxonomists for standard genome sequencing and annotation.</title>
        <authorList>
            <consortium name="The Broad Institute Genomics Platform"/>
            <consortium name="The Broad Institute Genome Sequencing Center for Infectious Disease"/>
            <person name="Wu L."/>
            <person name="Ma J."/>
        </authorList>
    </citation>
    <scope>NUCLEOTIDE SEQUENCE [LARGE SCALE GENOMIC DNA]</scope>
    <source>
        <strain evidence="3">JCM 6922</strain>
    </source>
</reference>
<evidence type="ECO:0000256" key="1">
    <source>
        <dbReference type="SAM" id="MobiDB-lite"/>
    </source>
</evidence>
<dbReference type="RefSeq" id="WP_344604132.1">
    <property type="nucleotide sequence ID" value="NZ_BAAATK010000019.1"/>
</dbReference>
<accession>A0ABP5WYY2</accession>